<dbReference type="InterPro" id="IPR023631">
    <property type="entry name" value="Amidase_dom"/>
</dbReference>
<dbReference type="OrthoDB" id="6428749at2759"/>
<accession>A0A9P8URS6</accession>
<dbReference type="Gene3D" id="3.90.1300.10">
    <property type="entry name" value="Amidase signature (AS) domain"/>
    <property type="match status" value="1"/>
</dbReference>
<dbReference type="InterPro" id="IPR036928">
    <property type="entry name" value="AS_sf"/>
</dbReference>
<dbReference type="FunFam" id="3.90.1300.10:FF:000003">
    <property type="entry name" value="Amidase signature enzyme"/>
    <property type="match status" value="1"/>
</dbReference>
<reference evidence="8" key="1">
    <citation type="journal article" date="2021" name="Nat. Commun.">
        <title>Genetic determinants of endophytism in the Arabidopsis root mycobiome.</title>
        <authorList>
            <person name="Mesny F."/>
            <person name="Miyauchi S."/>
            <person name="Thiergart T."/>
            <person name="Pickel B."/>
            <person name="Atanasova L."/>
            <person name="Karlsson M."/>
            <person name="Huettel B."/>
            <person name="Barry K.W."/>
            <person name="Haridas S."/>
            <person name="Chen C."/>
            <person name="Bauer D."/>
            <person name="Andreopoulos W."/>
            <person name="Pangilinan J."/>
            <person name="LaButti K."/>
            <person name="Riley R."/>
            <person name="Lipzen A."/>
            <person name="Clum A."/>
            <person name="Drula E."/>
            <person name="Henrissat B."/>
            <person name="Kohler A."/>
            <person name="Grigoriev I.V."/>
            <person name="Martin F.M."/>
            <person name="Hacquard S."/>
        </authorList>
    </citation>
    <scope>NUCLEOTIDE SEQUENCE</scope>
    <source>
        <strain evidence="8">MPI-SDFR-AT-0073</strain>
    </source>
</reference>
<evidence type="ECO:0000313" key="8">
    <source>
        <dbReference type="EMBL" id="KAH6657163.1"/>
    </source>
</evidence>
<gene>
    <name evidence="8" type="ORF">BKA67DRAFT_514617</name>
</gene>
<comment type="caution">
    <text evidence="8">The sequence shown here is derived from an EMBL/GenBank/DDBJ whole genome shotgun (WGS) entry which is preliminary data.</text>
</comment>
<dbReference type="PANTHER" id="PTHR46072">
    <property type="entry name" value="AMIDASE-RELATED-RELATED"/>
    <property type="match status" value="1"/>
</dbReference>
<organism evidence="8 9">
    <name type="scientific">Truncatella angustata</name>
    <dbReference type="NCBI Taxonomy" id="152316"/>
    <lineage>
        <taxon>Eukaryota</taxon>
        <taxon>Fungi</taxon>
        <taxon>Dikarya</taxon>
        <taxon>Ascomycota</taxon>
        <taxon>Pezizomycotina</taxon>
        <taxon>Sordariomycetes</taxon>
        <taxon>Xylariomycetidae</taxon>
        <taxon>Amphisphaeriales</taxon>
        <taxon>Sporocadaceae</taxon>
        <taxon>Truncatella</taxon>
    </lineage>
</organism>
<feature type="binding site" evidence="6">
    <location>
        <position position="185"/>
    </location>
    <ligand>
        <name>substrate</name>
    </ligand>
</feature>
<feature type="active site" description="Charge relay system" evidence="5">
    <location>
        <position position="110"/>
    </location>
</feature>
<evidence type="ECO:0000256" key="4">
    <source>
        <dbReference type="ARBA" id="ARBA00022801"/>
    </source>
</evidence>
<feature type="binding site" evidence="6">
    <location>
        <begin position="205"/>
        <end position="208"/>
    </location>
    <ligand>
        <name>substrate</name>
    </ligand>
</feature>
<feature type="binding site" evidence="6">
    <location>
        <position position="159"/>
    </location>
    <ligand>
        <name>substrate</name>
    </ligand>
</feature>
<evidence type="ECO:0000256" key="1">
    <source>
        <dbReference type="ARBA" id="ARBA00001311"/>
    </source>
</evidence>
<evidence type="ECO:0000259" key="7">
    <source>
        <dbReference type="Pfam" id="PF01425"/>
    </source>
</evidence>
<evidence type="ECO:0000256" key="6">
    <source>
        <dbReference type="PIRSR" id="PIRSR001221-2"/>
    </source>
</evidence>
<dbReference type="GO" id="GO:0004040">
    <property type="term" value="F:amidase activity"/>
    <property type="evidence" value="ECO:0007669"/>
    <property type="project" value="UniProtKB-EC"/>
</dbReference>
<name>A0A9P8URS6_9PEZI</name>
<comment type="similarity">
    <text evidence="2">Belongs to the amidase family.</text>
</comment>
<dbReference type="SUPFAM" id="SSF75304">
    <property type="entry name" value="Amidase signature (AS) enzymes"/>
    <property type="match status" value="1"/>
</dbReference>
<dbReference type="Proteomes" id="UP000758603">
    <property type="component" value="Unassembled WGS sequence"/>
</dbReference>
<dbReference type="EMBL" id="JAGPXC010000002">
    <property type="protein sequence ID" value="KAH6657163.1"/>
    <property type="molecule type" value="Genomic_DNA"/>
</dbReference>
<comment type="catalytic activity">
    <reaction evidence="1">
        <text>a monocarboxylic acid amide + H2O = a monocarboxylate + NH4(+)</text>
        <dbReference type="Rhea" id="RHEA:12020"/>
        <dbReference type="ChEBI" id="CHEBI:15377"/>
        <dbReference type="ChEBI" id="CHEBI:28938"/>
        <dbReference type="ChEBI" id="CHEBI:35757"/>
        <dbReference type="ChEBI" id="CHEBI:83628"/>
        <dbReference type="EC" id="3.5.1.4"/>
    </reaction>
</comment>
<evidence type="ECO:0000256" key="2">
    <source>
        <dbReference type="ARBA" id="ARBA00009199"/>
    </source>
</evidence>
<dbReference type="AlphaFoldDB" id="A0A9P8URS6"/>
<dbReference type="PANTHER" id="PTHR46072:SF10">
    <property type="entry name" value="ACETAMIDASE"/>
    <property type="match status" value="1"/>
</dbReference>
<protein>
    <recommendedName>
        <fullName evidence="3">amidase</fullName>
        <ecNumber evidence="3">3.5.1.4</ecNumber>
    </recommendedName>
</protein>
<evidence type="ECO:0000256" key="5">
    <source>
        <dbReference type="PIRSR" id="PIRSR001221-1"/>
    </source>
</evidence>
<sequence>MASYIQHKRDCRSKQDERKRRLQGLTQCRGPFTSFDRGVIDRPIEELVHDVHKGVVQPVDILRTYGRVALKAHEKTNCVTEVMVNEAEGWLEDGSINLKGPLAGIPVSLKDTIIVGGFDTTVGFSSFVGNQTPLDGPVVKLLKDAGAVPYVKTNMPITLLSFESTNDVWGRCTNPHNNKYSPGGSTGGESALLALGGRIGIGSDVAGSVRVPAHFAGIYSLRCSTGRWPKLGFCTSMPGQEGVPSVYSPMTRTLNDLTYFTRSIINMEPWKYDPSVHPLSWRSEIEKEYAARSKLKVGILRTDGVVDPSPACARAMRQVEDALRAEGHEIVEIDPPSPYEALQIGSLLLNADGCQMFRSFFRTGEWNDPGAHQMEWLMNLPRPFKYFYYLWVKYIRRDDIWAGLIRGWHQKSAFENWQLVAKREAYRVKWFQWWNSADIDFILTPPNATPAVPHDGMKDAVSSCGYTFLFNVLDYTAGVLPVTHVDKNLDQLPGGFDIKKLNGVAQGAYKLYDAEAMHGLPVGVQVVGRRLEEEKVLAIMKRVENALGDSKYKHLDID</sequence>
<proteinExistence type="inferred from homology"/>
<feature type="active site" description="Charge relay system" evidence="5">
    <location>
        <position position="185"/>
    </location>
</feature>
<dbReference type="RefSeq" id="XP_045961397.1">
    <property type="nucleotide sequence ID" value="XM_046097662.1"/>
</dbReference>
<evidence type="ECO:0000313" key="9">
    <source>
        <dbReference type="Proteomes" id="UP000758603"/>
    </source>
</evidence>
<feature type="domain" description="Amidase" evidence="7">
    <location>
        <begin position="61"/>
        <end position="537"/>
    </location>
</feature>
<dbReference type="Pfam" id="PF01425">
    <property type="entry name" value="Amidase"/>
    <property type="match status" value="1"/>
</dbReference>
<keyword evidence="9" id="KW-1185">Reference proteome</keyword>
<feature type="active site" description="Acyl-ester intermediate" evidence="5">
    <location>
        <position position="208"/>
    </location>
</feature>
<evidence type="ECO:0000256" key="3">
    <source>
        <dbReference type="ARBA" id="ARBA00012922"/>
    </source>
</evidence>
<dbReference type="GeneID" id="70126554"/>
<dbReference type="PIRSF" id="PIRSF001221">
    <property type="entry name" value="Amidase_fungi"/>
    <property type="match status" value="1"/>
</dbReference>
<dbReference type="EC" id="3.5.1.4" evidence="3"/>
<keyword evidence="4" id="KW-0378">Hydrolase</keyword>